<dbReference type="SUPFAM" id="SSF48264">
    <property type="entry name" value="Cytochrome P450"/>
    <property type="match status" value="1"/>
</dbReference>
<reference evidence="8 9" key="1">
    <citation type="submission" date="2020-04" db="EMBL/GenBank/DDBJ databases">
        <authorList>
            <person name="Alioto T."/>
            <person name="Alioto T."/>
            <person name="Gomez Garrido J."/>
        </authorList>
    </citation>
    <scope>NUCLEOTIDE SEQUENCE [LARGE SCALE GENOMIC DNA]</scope>
</reference>
<dbReference type="Pfam" id="PF00067">
    <property type="entry name" value="p450"/>
    <property type="match status" value="1"/>
</dbReference>
<keyword evidence="3" id="KW-0349">Heme</keyword>
<keyword evidence="5" id="KW-0560">Oxidoreductase</keyword>
<dbReference type="PRINTS" id="PR00463">
    <property type="entry name" value="EP450I"/>
</dbReference>
<evidence type="ECO:0000256" key="7">
    <source>
        <dbReference type="ARBA" id="ARBA00023033"/>
    </source>
</evidence>
<sequence length="370" mass="42314">MLSGILIATLLVIIFTWIYRECKRPKDFPKGPRWLPIIGNLHLIDALKKKHGYFFTVLEKLSEEYGPVYGLKLGQNLTVVITDYGIMKDALSREEFQGRPNGFVFTMRTFGEKLGIGFADGPICTSVRNFTMKTLKDVGLGKGNMHGHVTEEASEMVKYLKNHYAETSTKEENPIALDLLFKLCILNSQWMLIAGKRFEYEEAKFVQILNLATSFLQNFDGSGGIISHLPWLRFIAPDASGFTDLNNAILPMQQYFQEIIADHKREFDVNAAHDNLVDLFLAEISKQKEPSQVFNEKQLLGTLFDLFMAGMITLSDAMGNMLHLLAERPELQKELQEEIDQVIGRNTLPTMDYYNKQDYHLIIIFELHFN</sequence>
<protein>
    <recommendedName>
        <fullName evidence="10">Cytochrome P450</fullName>
    </recommendedName>
</protein>
<dbReference type="GO" id="GO:0006082">
    <property type="term" value="P:organic acid metabolic process"/>
    <property type="evidence" value="ECO:0007669"/>
    <property type="project" value="TreeGrafter"/>
</dbReference>
<dbReference type="Gene3D" id="1.10.630.10">
    <property type="entry name" value="Cytochrome P450"/>
    <property type="match status" value="1"/>
</dbReference>
<accession>A0A8S1CMT4</accession>
<dbReference type="GO" id="GO:0006805">
    <property type="term" value="P:xenobiotic metabolic process"/>
    <property type="evidence" value="ECO:0007669"/>
    <property type="project" value="TreeGrafter"/>
</dbReference>
<evidence type="ECO:0000256" key="6">
    <source>
        <dbReference type="ARBA" id="ARBA00023004"/>
    </source>
</evidence>
<proteinExistence type="inferred from homology"/>
<dbReference type="InterPro" id="IPR050182">
    <property type="entry name" value="Cytochrome_P450_fam2"/>
</dbReference>
<dbReference type="PANTHER" id="PTHR24300">
    <property type="entry name" value="CYTOCHROME P450 508A4-RELATED"/>
    <property type="match status" value="1"/>
</dbReference>
<evidence type="ECO:0000256" key="4">
    <source>
        <dbReference type="ARBA" id="ARBA00022723"/>
    </source>
</evidence>
<dbReference type="InterPro" id="IPR036396">
    <property type="entry name" value="Cyt_P450_sf"/>
</dbReference>
<evidence type="ECO:0000313" key="8">
    <source>
        <dbReference type="EMBL" id="CAB3370181.1"/>
    </source>
</evidence>
<dbReference type="GO" id="GO:0016712">
    <property type="term" value="F:oxidoreductase activity, acting on paired donors, with incorporation or reduction of molecular oxygen, reduced flavin or flavoprotein as one donor, and incorporation of one atom of oxygen"/>
    <property type="evidence" value="ECO:0007669"/>
    <property type="project" value="TreeGrafter"/>
</dbReference>
<evidence type="ECO:0000256" key="3">
    <source>
        <dbReference type="ARBA" id="ARBA00022617"/>
    </source>
</evidence>
<evidence type="ECO:0000256" key="2">
    <source>
        <dbReference type="ARBA" id="ARBA00010617"/>
    </source>
</evidence>
<comment type="caution">
    <text evidence="8">The sequence shown here is derived from an EMBL/GenBank/DDBJ whole genome shotgun (WGS) entry which is preliminary data.</text>
</comment>
<keyword evidence="6" id="KW-0408">Iron</keyword>
<dbReference type="GO" id="GO:0005506">
    <property type="term" value="F:iron ion binding"/>
    <property type="evidence" value="ECO:0007669"/>
    <property type="project" value="InterPro"/>
</dbReference>
<name>A0A8S1CMT4_9INSE</name>
<evidence type="ECO:0008006" key="10">
    <source>
        <dbReference type="Google" id="ProtNLM"/>
    </source>
</evidence>
<dbReference type="Proteomes" id="UP000494165">
    <property type="component" value="Unassembled WGS sequence"/>
</dbReference>
<comment type="cofactor">
    <cofactor evidence="1">
        <name>heme</name>
        <dbReference type="ChEBI" id="CHEBI:30413"/>
    </cofactor>
</comment>
<keyword evidence="9" id="KW-1185">Reference proteome</keyword>
<organism evidence="8 9">
    <name type="scientific">Cloeon dipterum</name>
    <dbReference type="NCBI Taxonomy" id="197152"/>
    <lineage>
        <taxon>Eukaryota</taxon>
        <taxon>Metazoa</taxon>
        <taxon>Ecdysozoa</taxon>
        <taxon>Arthropoda</taxon>
        <taxon>Hexapoda</taxon>
        <taxon>Insecta</taxon>
        <taxon>Pterygota</taxon>
        <taxon>Palaeoptera</taxon>
        <taxon>Ephemeroptera</taxon>
        <taxon>Pisciforma</taxon>
        <taxon>Baetidae</taxon>
        <taxon>Cloeon</taxon>
    </lineage>
</organism>
<keyword evidence="4" id="KW-0479">Metal-binding</keyword>
<evidence type="ECO:0000313" key="9">
    <source>
        <dbReference type="Proteomes" id="UP000494165"/>
    </source>
</evidence>
<dbReference type="GO" id="GO:0005737">
    <property type="term" value="C:cytoplasm"/>
    <property type="evidence" value="ECO:0007669"/>
    <property type="project" value="TreeGrafter"/>
</dbReference>
<keyword evidence="7" id="KW-0503">Monooxygenase</keyword>
<dbReference type="AlphaFoldDB" id="A0A8S1CMT4"/>
<dbReference type="PANTHER" id="PTHR24300:SF376">
    <property type="entry name" value="CYTOCHROME P450 15A1"/>
    <property type="match status" value="1"/>
</dbReference>
<evidence type="ECO:0000256" key="1">
    <source>
        <dbReference type="ARBA" id="ARBA00001971"/>
    </source>
</evidence>
<evidence type="ECO:0000256" key="5">
    <source>
        <dbReference type="ARBA" id="ARBA00023002"/>
    </source>
</evidence>
<comment type="similarity">
    <text evidence="2">Belongs to the cytochrome P450 family.</text>
</comment>
<gene>
    <name evidence="8" type="ORF">CLODIP_2_CD12134</name>
</gene>
<dbReference type="EMBL" id="CADEPI010000050">
    <property type="protein sequence ID" value="CAB3370181.1"/>
    <property type="molecule type" value="Genomic_DNA"/>
</dbReference>
<dbReference type="InterPro" id="IPR002401">
    <property type="entry name" value="Cyt_P450_E_grp-I"/>
</dbReference>
<dbReference type="GO" id="GO:0020037">
    <property type="term" value="F:heme binding"/>
    <property type="evidence" value="ECO:0007669"/>
    <property type="project" value="InterPro"/>
</dbReference>
<dbReference type="GO" id="GO:0008395">
    <property type="term" value="F:steroid hydroxylase activity"/>
    <property type="evidence" value="ECO:0007669"/>
    <property type="project" value="TreeGrafter"/>
</dbReference>
<dbReference type="InterPro" id="IPR001128">
    <property type="entry name" value="Cyt_P450"/>
</dbReference>